<evidence type="ECO:0000256" key="7">
    <source>
        <dbReference type="PROSITE-ProRule" id="PRU01091"/>
    </source>
</evidence>
<dbReference type="InterPro" id="IPR001789">
    <property type="entry name" value="Sig_transdc_resp-reg_receiver"/>
</dbReference>
<keyword evidence="2" id="KW-0805">Transcription regulation</keyword>
<dbReference type="CDD" id="cd00383">
    <property type="entry name" value="trans_reg_C"/>
    <property type="match status" value="1"/>
</dbReference>
<dbReference type="Gene3D" id="1.10.10.10">
    <property type="entry name" value="Winged helix-like DNA-binding domain superfamily/Winged helix DNA-binding domain"/>
    <property type="match status" value="1"/>
</dbReference>
<name>A0A6N3F3V8_MEDGN</name>
<dbReference type="AlphaFoldDB" id="A0A6N3F3V8"/>
<sequence length="220" mass="25112">MSHILIIDDDIHINEMLEEVLIQEGYQVSHAYSGTEALLFLANEKPDLILLDLMLPGLTGEEVLPQIEKIPVIVMSAKVEVKDKVALLLNGAEDYITKPFEIEELLARIVVQLRKSTRLDSSEKLMYREITVNMVTHEAWVGEYEVKLTKTEFAILKILLEHPKQVITKTVLLDRVSEETPDCMESSLRVHISNLRKKLREISGKDYIEAVWGIGFKMAE</sequence>
<dbReference type="PROSITE" id="PS50110">
    <property type="entry name" value="RESPONSE_REGULATORY"/>
    <property type="match status" value="1"/>
</dbReference>
<dbReference type="PANTHER" id="PTHR48111:SF2">
    <property type="entry name" value="RESPONSE REGULATOR SAER"/>
    <property type="match status" value="1"/>
</dbReference>
<dbReference type="Pfam" id="PF00072">
    <property type="entry name" value="Response_reg"/>
    <property type="match status" value="1"/>
</dbReference>
<feature type="modified residue" description="4-aspartylphosphate" evidence="6">
    <location>
        <position position="52"/>
    </location>
</feature>
<dbReference type="GO" id="GO:0000976">
    <property type="term" value="F:transcription cis-regulatory region binding"/>
    <property type="evidence" value="ECO:0007669"/>
    <property type="project" value="TreeGrafter"/>
</dbReference>
<evidence type="ECO:0000256" key="1">
    <source>
        <dbReference type="ARBA" id="ARBA00018672"/>
    </source>
</evidence>
<dbReference type="InterPro" id="IPR001867">
    <property type="entry name" value="OmpR/PhoB-type_DNA-bd"/>
</dbReference>
<dbReference type="Gene3D" id="3.40.50.2300">
    <property type="match status" value="1"/>
</dbReference>
<evidence type="ECO:0000256" key="6">
    <source>
        <dbReference type="PROSITE-ProRule" id="PRU00169"/>
    </source>
</evidence>
<feature type="domain" description="OmpR/PhoB-type" evidence="9">
    <location>
        <begin position="122"/>
        <end position="220"/>
    </location>
</feature>
<gene>
    <name evidence="10" type="primary">mprA_2</name>
    <name evidence="10" type="ORF">RGLFYP19_02380</name>
</gene>
<dbReference type="InterPro" id="IPR036388">
    <property type="entry name" value="WH-like_DNA-bd_sf"/>
</dbReference>
<dbReference type="Gene3D" id="6.10.250.690">
    <property type="match status" value="1"/>
</dbReference>
<dbReference type="SMART" id="SM00448">
    <property type="entry name" value="REC"/>
    <property type="match status" value="1"/>
</dbReference>
<keyword evidence="3 7" id="KW-0238">DNA-binding</keyword>
<keyword evidence="6" id="KW-0597">Phosphoprotein</keyword>
<evidence type="ECO:0000256" key="4">
    <source>
        <dbReference type="ARBA" id="ARBA00023163"/>
    </source>
</evidence>
<dbReference type="GO" id="GO:0005829">
    <property type="term" value="C:cytosol"/>
    <property type="evidence" value="ECO:0007669"/>
    <property type="project" value="TreeGrafter"/>
</dbReference>
<evidence type="ECO:0000256" key="2">
    <source>
        <dbReference type="ARBA" id="ARBA00023015"/>
    </source>
</evidence>
<dbReference type="PROSITE" id="PS51755">
    <property type="entry name" value="OMPR_PHOB"/>
    <property type="match status" value="1"/>
</dbReference>
<dbReference type="Pfam" id="PF00486">
    <property type="entry name" value="Trans_reg_C"/>
    <property type="match status" value="1"/>
</dbReference>
<dbReference type="GO" id="GO:0000156">
    <property type="term" value="F:phosphorelay response regulator activity"/>
    <property type="evidence" value="ECO:0007669"/>
    <property type="project" value="TreeGrafter"/>
</dbReference>
<dbReference type="PANTHER" id="PTHR48111">
    <property type="entry name" value="REGULATOR OF RPOS"/>
    <property type="match status" value="1"/>
</dbReference>
<protein>
    <recommendedName>
        <fullName evidence="1">Stage 0 sporulation protein A homolog</fullName>
    </recommendedName>
</protein>
<evidence type="ECO:0000256" key="3">
    <source>
        <dbReference type="ARBA" id="ARBA00023125"/>
    </source>
</evidence>
<proteinExistence type="predicted"/>
<feature type="domain" description="Response regulatory" evidence="8">
    <location>
        <begin position="3"/>
        <end position="113"/>
    </location>
</feature>
<reference evidence="10" key="1">
    <citation type="submission" date="2019-11" db="EMBL/GenBank/DDBJ databases">
        <authorList>
            <person name="Feng L."/>
        </authorList>
    </citation>
    <scope>NUCLEOTIDE SEQUENCE</scope>
    <source>
        <strain evidence="10">RgnavusLFYP19</strain>
    </source>
</reference>
<evidence type="ECO:0000256" key="5">
    <source>
        <dbReference type="ARBA" id="ARBA00024867"/>
    </source>
</evidence>
<dbReference type="RefSeq" id="WP_156730046.1">
    <property type="nucleotide sequence ID" value="NZ_CACRUK010000039.1"/>
</dbReference>
<dbReference type="SUPFAM" id="SSF52172">
    <property type="entry name" value="CheY-like"/>
    <property type="match status" value="1"/>
</dbReference>
<dbReference type="InterPro" id="IPR039420">
    <property type="entry name" value="WalR-like"/>
</dbReference>
<dbReference type="SMART" id="SM00862">
    <property type="entry name" value="Trans_reg_C"/>
    <property type="match status" value="1"/>
</dbReference>
<comment type="function">
    <text evidence="5">May play the central regulatory role in sporulation. It may be an element of the effector pathway responsible for the activation of sporulation genes in response to nutritional stress. Spo0A may act in concert with spo0H (a sigma factor) to control the expression of some genes that are critical to the sporulation process.</text>
</comment>
<organism evidence="10">
    <name type="scientific">Mediterraneibacter gnavus</name>
    <name type="common">Ruminococcus gnavus</name>
    <dbReference type="NCBI Taxonomy" id="33038"/>
    <lineage>
        <taxon>Bacteria</taxon>
        <taxon>Bacillati</taxon>
        <taxon>Bacillota</taxon>
        <taxon>Clostridia</taxon>
        <taxon>Lachnospirales</taxon>
        <taxon>Lachnospiraceae</taxon>
        <taxon>Mediterraneibacter</taxon>
    </lineage>
</organism>
<feature type="DNA-binding region" description="OmpR/PhoB-type" evidence="7">
    <location>
        <begin position="122"/>
        <end position="220"/>
    </location>
</feature>
<evidence type="ECO:0000259" key="9">
    <source>
        <dbReference type="PROSITE" id="PS51755"/>
    </source>
</evidence>
<accession>A0A6N3F3V8</accession>
<dbReference type="InterPro" id="IPR011006">
    <property type="entry name" value="CheY-like_superfamily"/>
</dbReference>
<evidence type="ECO:0000259" key="8">
    <source>
        <dbReference type="PROSITE" id="PS50110"/>
    </source>
</evidence>
<evidence type="ECO:0000313" key="10">
    <source>
        <dbReference type="EMBL" id="VYU46576.1"/>
    </source>
</evidence>
<dbReference type="EMBL" id="CACRUK010000039">
    <property type="protein sequence ID" value="VYU46576.1"/>
    <property type="molecule type" value="Genomic_DNA"/>
</dbReference>
<dbReference type="GO" id="GO:0006355">
    <property type="term" value="P:regulation of DNA-templated transcription"/>
    <property type="evidence" value="ECO:0007669"/>
    <property type="project" value="InterPro"/>
</dbReference>
<keyword evidence="4" id="KW-0804">Transcription</keyword>
<dbReference type="GO" id="GO:0032993">
    <property type="term" value="C:protein-DNA complex"/>
    <property type="evidence" value="ECO:0007669"/>
    <property type="project" value="TreeGrafter"/>
</dbReference>